<evidence type="ECO:0000313" key="8">
    <source>
        <dbReference type="EMBL" id="KMQ94095.1"/>
    </source>
</evidence>
<dbReference type="InterPro" id="IPR054300">
    <property type="entry name" value="OB_DPOA2"/>
</dbReference>
<evidence type="ECO:0000259" key="7">
    <source>
        <dbReference type="Pfam" id="PF22062"/>
    </source>
</evidence>
<evidence type="ECO:0000313" key="9">
    <source>
        <dbReference type="Proteomes" id="UP000036403"/>
    </source>
</evidence>
<evidence type="ECO:0000256" key="1">
    <source>
        <dbReference type="ARBA" id="ARBA00004123"/>
    </source>
</evidence>
<dbReference type="PANTHER" id="PTHR23061">
    <property type="entry name" value="DNA POLYMERASE 2 ALPHA 70 KDA SUBUNIT"/>
    <property type="match status" value="1"/>
</dbReference>
<dbReference type="PANTHER" id="PTHR23061:SF12">
    <property type="entry name" value="DNA POLYMERASE ALPHA SUBUNIT B"/>
    <property type="match status" value="1"/>
</dbReference>
<dbReference type="AlphaFoldDB" id="A0A0J7NNN0"/>
<evidence type="ECO:0000256" key="2">
    <source>
        <dbReference type="ARBA" id="ARBA00007299"/>
    </source>
</evidence>
<dbReference type="Pfam" id="PF22062">
    <property type="entry name" value="OB_DPOA2"/>
    <property type="match status" value="1"/>
</dbReference>
<sequence>MVLYSQIETKFMYQHTRYPQKDPVIVFRSTPSQRNATDKGRILLSIGESVASWKRTGDYEVEVTKSDEPHVPSDARYMYEILSKQGHLLTLVCRSLGTRLFKTWSAMTGNVAGELRYVKNVRSVNQTYFRTFGRVNAKKESANTVTLEGCARRRGASMADSIELDFRNLKQYSVFSGQIVAVEAINPVGDALYVKDIFAKAYAPSASAPKLESKINVIVAAGPFTPLNNIHYQPLWDLMEKIASDEPHVLILVGPFLEYTHPEVQDNLIKDTHQEFFEKILTRIMESTRKSTQVVLVASNRDAHHEPIFPTPQYAVFNKKLLQNYRNLRLMPDPCILDVAGLKIGVTSVDIIKHIGKEEISNVTGDRLGRLADHVLAQTCFYPVYPPSEDLNVDTDLWEKHAFFDQQPHVLILPSDMRCYCKVINECLTLNPERMYKHAYARLSVKPALGGKWSSSNISCEIVRV</sequence>
<dbReference type="InterPro" id="IPR007185">
    <property type="entry name" value="DNA_pol_a/d/e_bsu"/>
</dbReference>
<keyword evidence="5" id="KW-0539">Nucleus</keyword>
<name>A0A0J7NNN0_LASNI</name>
<evidence type="ECO:0000256" key="5">
    <source>
        <dbReference type="ARBA" id="ARBA00023242"/>
    </source>
</evidence>
<dbReference type="PIRSF" id="PIRSF018300">
    <property type="entry name" value="DNA_pol_alph_2"/>
    <property type="match status" value="1"/>
</dbReference>
<comment type="similarity">
    <text evidence="2">Belongs to the DNA polymerase alpha subunit B family.</text>
</comment>
<evidence type="ECO:0000259" key="6">
    <source>
        <dbReference type="Pfam" id="PF04042"/>
    </source>
</evidence>
<organism evidence="8 9">
    <name type="scientific">Lasius niger</name>
    <name type="common">Black garden ant</name>
    <dbReference type="NCBI Taxonomy" id="67767"/>
    <lineage>
        <taxon>Eukaryota</taxon>
        <taxon>Metazoa</taxon>
        <taxon>Ecdysozoa</taxon>
        <taxon>Arthropoda</taxon>
        <taxon>Hexapoda</taxon>
        <taxon>Insecta</taxon>
        <taxon>Pterygota</taxon>
        <taxon>Neoptera</taxon>
        <taxon>Endopterygota</taxon>
        <taxon>Hymenoptera</taxon>
        <taxon>Apocrita</taxon>
        <taxon>Aculeata</taxon>
        <taxon>Formicoidea</taxon>
        <taxon>Formicidae</taxon>
        <taxon>Formicinae</taxon>
        <taxon>Lasius</taxon>
        <taxon>Lasius</taxon>
    </lineage>
</organism>
<feature type="domain" description="DNA polymerase alpha/delta/epsilon subunit B" evidence="6">
    <location>
        <begin position="217"/>
        <end position="421"/>
    </location>
</feature>
<accession>A0A0J7NNN0</accession>
<dbReference type="STRING" id="67767.A0A0J7NNN0"/>
<dbReference type="Pfam" id="PF04042">
    <property type="entry name" value="DNA_pol_E_B"/>
    <property type="match status" value="1"/>
</dbReference>
<proteinExistence type="inferred from homology"/>
<protein>
    <recommendedName>
        <fullName evidence="3">DNA polymerase alpha subunit B</fullName>
    </recommendedName>
</protein>
<dbReference type="EMBL" id="LBMM01002998">
    <property type="protein sequence ID" value="KMQ94095.1"/>
    <property type="molecule type" value="Genomic_DNA"/>
</dbReference>
<dbReference type="GO" id="GO:0006270">
    <property type="term" value="P:DNA replication initiation"/>
    <property type="evidence" value="ECO:0007669"/>
    <property type="project" value="TreeGrafter"/>
</dbReference>
<dbReference type="Gene3D" id="3.60.21.60">
    <property type="match status" value="2"/>
</dbReference>
<keyword evidence="9" id="KW-1185">Reference proteome</keyword>
<comment type="subcellular location">
    <subcellularLocation>
        <location evidence="1">Nucleus</location>
    </subcellularLocation>
</comment>
<dbReference type="Proteomes" id="UP000036403">
    <property type="component" value="Unassembled WGS sequence"/>
</dbReference>
<comment type="caution">
    <text evidence="8">The sequence shown here is derived from an EMBL/GenBank/DDBJ whole genome shotgun (WGS) entry which is preliminary data.</text>
</comment>
<dbReference type="PaxDb" id="67767-A0A0J7NNN0"/>
<dbReference type="GO" id="GO:0003677">
    <property type="term" value="F:DNA binding"/>
    <property type="evidence" value="ECO:0007669"/>
    <property type="project" value="InterPro"/>
</dbReference>
<dbReference type="InterPro" id="IPR016722">
    <property type="entry name" value="DNA_pol_alpha_bsu"/>
</dbReference>
<keyword evidence="4" id="KW-0235">DNA replication</keyword>
<feature type="domain" description="DNA polymerase alpha subunit B OB" evidence="7">
    <location>
        <begin position="131"/>
        <end position="198"/>
    </location>
</feature>
<evidence type="ECO:0000256" key="4">
    <source>
        <dbReference type="ARBA" id="ARBA00022705"/>
    </source>
</evidence>
<reference evidence="8 9" key="1">
    <citation type="submission" date="2015-04" db="EMBL/GenBank/DDBJ databases">
        <title>Lasius niger genome sequencing.</title>
        <authorList>
            <person name="Konorov E.A."/>
            <person name="Nikitin M.A."/>
            <person name="Kirill M.V."/>
            <person name="Chang P."/>
        </authorList>
    </citation>
    <scope>NUCLEOTIDE SEQUENCE [LARGE SCALE GENOMIC DNA]</scope>
    <source>
        <tissue evidence="8">Whole</tissue>
    </source>
</reference>
<evidence type="ECO:0000256" key="3">
    <source>
        <dbReference type="ARBA" id="ARBA00018596"/>
    </source>
</evidence>
<dbReference type="OrthoDB" id="336885at2759"/>
<gene>
    <name evidence="8" type="ORF">RF55_5769</name>
</gene>
<dbReference type="GO" id="GO:0005658">
    <property type="term" value="C:alpha DNA polymerase:primase complex"/>
    <property type="evidence" value="ECO:0007669"/>
    <property type="project" value="TreeGrafter"/>
</dbReference>